<organism evidence="4 5">
    <name type="scientific">Candidatus Manganitrophus noduliformans</name>
    <dbReference type="NCBI Taxonomy" id="2606439"/>
    <lineage>
        <taxon>Bacteria</taxon>
        <taxon>Pseudomonadati</taxon>
        <taxon>Nitrospirota</taxon>
        <taxon>Nitrospiria</taxon>
        <taxon>Candidatus Troglogloeales</taxon>
        <taxon>Candidatus Manganitrophaceae</taxon>
        <taxon>Candidatus Manganitrophus</taxon>
    </lineage>
</organism>
<dbReference type="Pfam" id="PF13432">
    <property type="entry name" value="TPR_16"/>
    <property type="match status" value="1"/>
</dbReference>
<keyword evidence="5" id="KW-1185">Reference proteome</keyword>
<keyword evidence="2 3" id="KW-0802">TPR repeat</keyword>
<sequence>MDDFEKVYEQARAAFDEGKIIEAERLFLKLLQNHPQGYADIYNKLGIITFQKGNAEMSVVYFKKALQINPRYTEASLNLTIALNDLGRYDEAGETFSKAARVVRSEVKSIDPFIQGKLANEHAKLADQYFEIGLYDGALEEYRRALSIRPKFVDVVTKVGITLREKGMFDDAIETFQQAKEIHPKYIPAIIHLGVTYYMKGFVDLALAEWEEAQRINPEGKEAQVYLAMVKKEIIEG</sequence>
<comment type="caution">
    <text evidence="4">The sequence shown here is derived from an EMBL/GenBank/DDBJ whole genome shotgun (WGS) entry which is preliminary data.</text>
</comment>
<gene>
    <name evidence="4" type="ORF">MNODULE_01005</name>
</gene>
<evidence type="ECO:0000256" key="2">
    <source>
        <dbReference type="ARBA" id="ARBA00022803"/>
    </source>
</evidence>
<dbReference type="PANTHER" id="PTHR44943:SF8">
    <property type="entry name" value="TPR REPEAT-CONTAINING PROTEIN MJ0263"/>
    <property type="match status" value="1"/>
</dbReference>
<dbReference type="InterPro" id="IPR019734">
    <property type="entry name" value="TPR_rpt"/>
</dbReference>
<dbReference type="Gene3D" id="1.25.40.10">
    <property type="entry name" value="Tetratricopeptide repeat domain"/>
    <property type="match status" value="2"/>
</dbReference>
<feature type="repeat" description="TPR" evidence="3">
    <location>
        <begin position="153"/>
        <end position="186"/>
    </location>
</feature>
<dbReference type="RefSeq" id="WP_168057640.1">
    <property type="nucleotide sequence ID" value="NZ_VTOW01000001.1"/>
</dbReference>
<evidence type="ECO:0000313" key="5">
    <source>
        <dbReference type="Proteomes" id="UP000534783"/>
    </source>
</evidence>
<protein>
    <submittedName>
        <fullName evidence="4">Tetratricopeptide repeat protein</fullName>
    </submittedName>
</protein>
<evidence type="ECO:0000256" key="1">
    <source>
        <dbReference type="ARBA" id="ARBA00022737"/>
    </source>
</evidence>
<dbReference type="EMBL" id="VTOW01000001">
    <property type="protein sequence ID" value="NKE69331.1"/>
    <property type="molecule type" value="Genomic_DNA"/>
</dbReference>
<proteinExistence type="predicted"/>
<accession>A0A7X6DLE3</accession>
<dbReference type="InterPro" id="IPR051685">
    <property type="entry name" value="Ycf3/AcsC/BcsC/TPR_MFPF"/>
</dbReference>
<evidence type="ECO:0000313" key="4">
    <source>
        <dbReference type="EMBL" id="NKE69331.1"/>
    </source>
</evidence>
<dbReference type="PANTHER" id="PTHR44943">
    <property type="entry name" value="CELLULOSE SYNTHASE OPERON PROTEIN C"/>
    <property type="match status" value="1"/>
</dbReference>
<dbReference type="InterPro" id="IPR011990">
    <property type="entry name" value="TPR-like_helical_dom_sf"/>
</dbReference>
<dbReference type="PROSITE" id="PS50005">
    <property type="entry name" value="TPR"/>
    <property type="match status" value="4"/>
</dbReference>
<dbReference type="SUPFAM" id="SSF48452">
    <property type="entry name" value="TPR-like"/>
    <property type="match status" value="1"/>
</dbReference>
<dbReference type="Proteomes" id="UP000534783">
    <property type="component" value="Unassembled WGS sequence"/>
</dbReference>
<dbReference type="Pfam" id="PF14559">
    <property type="entry name" value="TPR_19"/>
    <property type="match status" value="1"/>
</dbReference>
<feature type="repeat" description="TPR" evidence="3">
    <location>
        <begin position="119"/>
        <end position="152"/>
    </location>
</feature>
<name>A0A7X6DLE3_9BACT</name>
<dbReference type="AlphaFoldDB" id="A0A7X6DLE3"/>
<feature type="repeat" description="TPR" evidence="3">
    <location>
        <begin position="39"/>
        <end position="72"/>
    </location>
</feature>
<evidence type="ECO:0000256" key="3">
    <source>
        <dbReference type="PROSITE-ProRule" id="PRU00339"/>
    </source>
</evidence>
<feature type="repeat" description="TPR" evidence="3">
    <location>
        <begin position="187"/>
        <end position="220"/>
    </location>
</feature>
<keyword evidence="1" id="KW-0677">Repeat</keyword>
<reference evidence="4 5" key="1">
    <citation type="journal article" date="2020" name="Nature">
        <title>Bacterial chemolithoautotrophy via manganese oxidation.</title>
        <authorList>
            <person name="Yu H."/>
            <person name="Leadbetter J.R."/>
        </authorList>
    </citation>
    <scope>NUCLEOTIDE SEQUENCE [LARGE SCALE GENOMIC DNA]</scope>
    <source>
        <strain evidence="4 5">Mn-1</strain>
    </source>
</reference>
<dbReference type="SMART" id="SM00028">
    <property type="entry name" value="TPR"/>
    <property type="match status" value="6"/>
</dbReference>